<comment type="caution">
    <text evidence="1">The sequence shown here is derived from an EMBL/GenBank/DDBJ whole genome shotgun (WGS) entry which is preliminary data.</text>
</comment>
<dbReference type="RefSeq" id="WP_386759806.1">
    <property type="nucleotide sequence ID" value="NZ_JBHRXK010000007.1"/>
</dbReference>
<gene>
    <name evidence="1" type="ORF">ACFOLC_13585</name>
</gene>
<evidence type="ECO:0000313" key="2">
    <source>
        <dbReference type="Proteomes" id="UP001595740"/>
    </source>
</evidence>
<dbReference type="Proteomes" id="UP001595740">
    <property type="component" value="Unassembled WGS sequence"/>
</dbReference>
<accession>A0ABV7RTN5</accession>
<dbReference type="EMBL" id="JBHRXK010000007">
    <property type="protein sequence ID" value="MFC3552037.1"/>
    <property type="molecule type" value="Genomic_DNA"/>
</dbReference>
<keyword evidence="2" id="KW-1185">Reference proteome</keyword>
<sequence length="59" mass="6871">MDNFDDFDPRRDERSYTDSCWYMSDAKTDGPPFALIEACMKTRGALRANYQAVDARWKA</sequence>
<reference evidence="2" key="1">
    <citation type="journal article" date="2019" name="Int. J. Syst. Evol. Microbiol.">
        <title>The Global Catalogue of Microorganisms (GCM) 10K type strain sequencing project: providing services to taxonomists for standard genome sequencing and annotation.</title>
        <authorList>
            <consortium name="The Broad Institute Genomics Platform"/>
            <consortium name="The Broad Institute Genome Sequencing Center for Infectious Disease"/>
            <person name="Wu L."/>
            <person name="Ma J."/>
        </authorList>
    </citation>
    <scope>NUCLEOTIDE SEQUENCE [LARGE SCALE GENOMIC DNA]</scope>
    <source>
        <strain evidence="2">KCTC 42875</strain>
    </source>
</reference>
<protein>
    <submittedName>
        <fullName evidence="1">Uncharacterized protein</fullName>
    </submittedName>
</protein>
<organism evidence="1 2">
    <name type="scientific">Lysobacter cavernae</name>
    <dbReference type="NCBI Taxonomy" id="1685901"/>
    <lineage>
        <taxon>Bacteria</taxon>
        <taxon>Pseudomonadati</taxon>
        <taxon>Pseudomonadota</taxon>
        <taxon>Gammaproteobacteria</taxon>
        <taxon>Lysobacterales</taxon>
        <taxon>Lysobacteraceae</taxon>
        <taxon>Lysobacter</taxon>
    </lineage>
</organism>
<evidence type="ECO:0000313" key="1">
    <source>
        <dbReference type="EMBL" id="MFC3552037.1"/>
    </source>
</evidence>
<proteinExistence type="predicted"/>
<name>A0ABV7RTN5_9GAMM</name>